<evidence type="ECO:0000313" key="2">
    <source>
        <dbReference type="EMBL" id="TYS45718.1"/>
    </source>
</evidence>
<reference evidence="2 3" key="1">
    <citation type="submission" date="2019-08" db="EMBL/GenBank/DDBJ databases">
        <title>Bacillus genomes from the desert of Cuatro Cienegas, Coahuila.</title>
        <authorList>
            <person name="Olmedo-Alvarez G."/>
        </authorList>
    </citation>
    <scope>NUCLEOTIDE SEQUENCE [LARGE SCALE GENOMIC DNA]</scope>
    <source>
        <strain evidence="2 3">CH446_14T</strain>
    </source>
</reference>
<organism evidence="2 3">
    <name type="scientific">Bacillus infantis</name>
    <dbReference type="NCBI Taxonomy" id="324767"/>
    <lineage>
        <taxon>Bacteria</taxon>
        <taxon>Bacillati</taxon>
        <taxon>Bacillota</taxon>
        <taxon>Bacilli</taxon>
        <taxon>Bacillales</taxon>
        <taxon>Bacillaceae</taxon>
        <taxon>Bacillus</taxon>
    </lineage>
</organism>
<protein>
    <submittedName>
        <fullName evidence="2">Uncharacterized protein</fullName>
    </submittedName>
</protein>
<feature type="transmembrane region" description="Helical" evidence="1">
    <location>
        <begin position="12"/>
        <end position="35"/>
    </location>
</feature>
<keyword evidence="1" id="KW-0472">Membrane</keyword>
<feature type="transmembrane region" description="Helical" evidence="1">
    <location>
        <begin position="55"/>
        <end position="76"/>
    </location>
</feature>
<feature type="transmembrane region" description="Helical" evidence="1">
    <location>
        <begin position="83"/>
        <end position="100"/>
    </location>
</feature>
<dbReference type="Proteomes" id="UP000322139">
    <property type="component" value="Unassembled WGS sequence"/>
</dbReference>
<dbReference type="AlphaFoldDB" id="A0A5D4R7F8"/>
<sequence length="188" mass="21467">MEVIDGKDLKPKFFALGLILAVSCLPISVLGVNAIQKFYFQPDYHLFFSTPKTAYLLFIIGYSILFVILALLLSIADSKFKPLLILTNILLSAIAVFFLWQSFQTHSYLTGEGLKVKAPFAREQNFEWDSIQKVTQISKHGVPYRLEFHIKDAGTYKFDLQSEFIAKRSAFYSLLAEQNVEIESRQPD</sequence>
<accession>A0A5D4R7F8</accession>
<comment type="caution">
    <text evidence="2">The sequence shown here is derived from an EMBL/GenBank/DDBJ whole genome shotgun (WGS) entry which is preliminary data.</text>
</comment>
<gene>
    <name evidence="2" type="ORF">FZD51_19315</name>
</gene>
<evidence type="ECO:0000256" key="1">
    <source>
        <dbReference type="SAM" id="Phobius"/>
    </source>
</evidence>
<dbReference type="RefSeq" id="WP_148976258.1">
    <property type="nucleotide sequence ID" value="NZ_JBNIKU010000010.1"/>
</dbReference>
<proteinExistence type="predicted"/>
<keyword evidence="1" id="KW-0812">Transmembrane</keyword>
<name>A0A5D4R7F8_9BACI</name>
<dbReference type="PROSITE" id="PS51257">
    <property type="entry name" value="PROKAR_LIPOPROTEIN"/>
    <property type="match status" value="1"/>
</dbReference>
<keyword evidence="1" id="KW-1133">Transmembrane helix</keyword>
<evidence type="ECO:0000313" key="3">
    <source>
        <dbReference type="Proteomes" id="UP000322139"/>
    </source>
</evidence>
<dbReference type="EMBL" id="VTER01000010">
    <property type="protein sequence ID" value="TYS45718.1"/>
    <property type="molecule type" value="Genomic_DNA"/>
</dbReference>